<protein>
    <submittedName>
        <fullName evidence="1">Uncharacterized protein</fullName>
    </submittedName>
</protein>
<gene>
    <name evidence="1" type="ORF">OG327_00300</name>
</gene>
<dbReference type="EMBL" id="CP108264">
    <property type="protein sequence ID" value="WTU71893.1"/>
    <property type="molecule type" value="Genomic_DNA"/>
</dbReference>
<accession>A0AAU2JHR5</accession>
<dbReference type="AlphaFoldDB" id="A0AAU2JHR5"/>
<proteinExistence type="predicted"/>
<reference evidence="1" key="1">
    <citation type="submission" date="2022-10" db="EMBL/GenBank/DDBJ databases">
        <title>The complete genomes of actinobacterial strains from the NBC collection.</title>
        <authorList>
            <person name="Joergensen T.S."/>
            <person name="Alvarez Arevalo M."/>
            <person name="Sterndorff E.B."/>
            <person name="Faurdal D."/>
            <person name="Vuksanovic O."/>
            <person name="Mourched A.-S."/>
            <person name="Charusanti P."/>
            <person name="Shaw S."/>
            <person name="Blin K."/>
            <person name="Weber T."/>
        </authorList>
    </citation>
    <scope>NUCLEOTIDE SEQUENCE</scope>
    <source>
        <strain evidence="1">NBC_00049</strain>
    </source>
</reference>
<sequence length="216" mass="23239">MTQPLGAVPPRRRAGEEALHWDGAVQGDLLGFWGWAYSGLAGNTLRGALAEYIVALALGAAEGTRVDWDSVDIRLPGGPKVEVKSAAYLQEWAQSKPSAISFSIAPAEGWDSVTGEVDPVRVRRADVYVFCLLQHRDKRTLDPLDLTQWAFYVLPTDVLDAHVPHQRTIGLGPLLALSPLCTGFPGLRAAVLGSVREALETEADVSRSVAGPRHAP</sequence>
<evidence type="ECO:0000313" key="1">
    <source>
        <dbReference type="EMBL" id="WTU71893.1"/>
    </source>
</evidence>
<organism evidence="1">
    <name type="scientific">Streptomyces sp. NBC_00049</name>
    <dbReference type="NCBI Taxonomy" id="2903617"/>
    <lineage>
        <taxon>Bacteria</taxon>
        <taxon>Bacillati</taxon>
        <taxon>Actinomycetota</taxon>
        <taxon>Actinomycetes</taxon>
        <taxon>Kitasatosporales</taxon>
        <taxon>Streptomycetaceae</taxon>
        <taxon>Streptomyces</taxon>
    </lineage>
</organism>
<name>A0AAU2JHR5_9ACTN</name>